<dbReference type="STRING" id="91360.SAMN05660330_03306"/>
<dbReference type="OrthoDB" id="9780765at2"/>
<dbReference type="InterPro" id="IPR000073">
    <property type="entry name" value="AB_hydrolase_1"/>
</dbReference>
<reference evidence="2 3" key="1">
    <citation type="submission" date="2016-10" db="EMBL/GenBank/DDBJ databases">
        <authorList>
            <person name="de Groot N.N."/>
        </authorList>
    </citation>
    <scope>NUCLEOTIDE SEQUENCE [LARGE SCALE GENOMIC DNA]</scope>
    <source>
        <strain evidence="2 3">DSM 12130</strain>
    </source>
</reference>
<dbReference type="PRINTS" id="PR00412">
    <property type="entry name" value="EPOXHYDRLASE"/>
</dbReference>
<dbReference type="GO" id="GO:0003824">
    <property type="term" value="F:catalytic activity"/>
    <property type="evidence" value="ECO:0007669"/>
    <property type="project" value="InterPro"/>
</dbReference>
<dbReference type="Proteomes" id="UP000199073">
    <property type="component" value="Unassembled WGS sequence"/>
</dbReference>
<dbReference type="PRINTS" id="PR00111">
    <property type="entry name" value="ABHYDROLASE"/>
</dbReference>
<evidence type="ECO:0000313" key="3">
    <source>
        <dbReference type="Proteomes" id="UP000199073"/>
    </source>
</evidence>
<evidence type="ECO:0000313" key="2">
    <source>
        <dbReference type="EMBL" id="SDP59147.1"/>
    </source>
</evidence>
<protein>
    <submittedName>
        <fullName evidence="2">Pimeloyl-ACP methyl ester carboxylesterase</fullName>
    </submittedName>
</protein>
<organism evidence="2 3">
    <name type="scientific">Desulforhopalus singaporensis</name>
    <dbReference type="NCBI Taxonomy" id="91360"/>
    <lineage>
        <taxon>Bacteria</taxon>
        <taxon>Pseudomonadati</taxon>
        <taxon>Thermodesulfobacteriota</taxon>
        <taxon>Desulfobulbia</taxon>
        <taxon>Desulfobulbales</taxon>
        <taxon>Desulfocapsaceae</taxon>
        <taxon>Desulforhopalus</taxon>
    </lineage>
</organism>
<dbReference type="Gene3D" id="3.40.50.1820">
    <property type="entry name" value="alpha/beta hydrolase"/>
    <property type="match status" value="1"/>
</dbReference>
<dbReference type="InterPro" id="IPR050266">
    <property type="entry name" value="AB_hydrolase_sf"/>
</dbReference>
<accession>A0A1H0TYM0</accession>
<dbReference type="InterPro" id="IPR029058">
    <property type="entry name" value="AB_hydrolase_fold"/>
</dbReference>
<dbReference type="Pfam" id="PF12697">
    <property type="entry name" value="Abhydrolase_6"/>
    <property type="match status" value="1"/>
</dbReference>
<dbReference type="RefSeq" id="WP_092224814.1">
    <property type="nucleotide sequence ID" value="NZ_FNJI01000027.1"/>
</dbReference>
<dbReference type="EMBL" id="FNJI01000027">
    <property type="protein sequence ID" value="SDP59147.1"/>
    <property type="molecule type" value="Genomic_DNA"/>
</dbReference>
<dbReference type="SUPFAM" id="SSF53474">
    <property type="entry name" value="alpha/beta-Hydrolases"/>
    <property type="match status" value="1"/>
</dbReference>
<sequence>MNSRKDYVIEGEGEPVVLLHSSMQTKAQWHRLTALLKQDFRTIAVDLYGYGEGEFPEDRENFSLSREAERVKTIIDETINGDPFHLVGHSYGGATALKLVTRQAHRIKSLALFEPVAFHLLHREDPMRTELDRLVLQICRLLDDNDSSSATRTFIDFWSGNGTYDGLKDEQKIFFDTRIQKVVLDFQAATQDTARAADFSKLQLPVCMIAGHRSPPLSRRIAQILSDRLPNVQISYVSGGHMSPVTNPEEVNPIVAEFIRNS</sequence>
<dbReference type="PANTHER" id="PTHR43798">
    <property type="entry name" value="MONOACYLGLYCEROL LIPASE"/>
    <property type="match status" value="1"/>
</dbReference>
<dbReference type="AlphaFoldDB" id="A0A1H0TYM0"/>
<evidence type="ECO:0000259" key="1">
    <source>
        <dbReference type="Pfam" id="PF12697"/>
    </source>
</evidence>
<name>A0A1H0TYM0_9BACT</name>
<gene>
    <name evidence="2" type="ORF">SAMN05660330_03306</name>
</gene>
<proteinExistence type="predicted"/>
<feature type="domain" description="AB hydrolase-1" evidence="1">
    <location>
        <begin position="16"/>
        <end position="252"/>
    </location>
</feature>
<keyword evidence="3" id="KW-1185">Reference proteome</keyword>
<dbReference type="InterPro" id="IPR000639">
    <property type="entry name" value="Epox_hydrolase-like"/>
</dbReference>